<feature type="region of interest" description="Disordered" evidence="5">
    <location>
        <begin position="357"/>
        <end position="409"/>
    </location>
</feature>
<evidence type="ECO:0000256" key="4">
    <source>
        <dbReference type="ARBA" id="ARBA00023136"/>
    </source>
</evidence>
<feature type="transmembrane region" description="Helical" evidence="6">
    <location>
        <begin position="327"/>
        <end position="349"/>
    </location>
</feature>
<keyword evidence="2 6" id="KW-0812">Transmembrane</keyword>
<dbReference type="GO" id="GO:0034488">
    <property type="term" value="P:basic amino acid transmembrane export from vacuole"/>
    <property type="evidence" value="ECO:0007669"/>
    <property type="project" value="TreeGrafter"/>
</dbReference>
<evidence type="ECO:0000256" key="5">
    <source>
        <dbReference type="SAM" id="MobiDB-lite"/>
    </source>
</evidence>
<evidence type="ECO:0000313" key="7">
    <source>
        <dbReference type="EMBL" id="KAG0258129.1"/>
    </source>
</evidence>
<feature type="compositionally biased region" description="Basic residues" evidence="5">
    <location>
        <begin position="357"/>
        <end position="376"/>
    </location>
</feature>
<dbReference type="PANTHER" id="PTHR16201">
    <property type="entry name" value="SEVEN TRANSMEMBRANE PROTEIN 1-RELATED"/>
    <property type="match status" value="1"/>
</dbReference>
<keyword evidence="8" id="KW-1185">Reference proteome</keyword>
<comment type="subcellular location">
    <subcellularLocation>
        <location evidence="1">Membrane</location>
        <topology evidence="1">Multi-pass membrane protein</topology>
    </subcellularLocation>
</comment>
<organism evidence="7 8">
    <name type="scientific">Actinomortierella ambigua</name>
    <dbReference type="NCBI Taxonomy" id="1343610"/>
    <lineage>
        <taxon>Eukaryota</taxon>
        <taxon>Fungi</taxon>
        <taxon>Fungi incertae sedis</taxon>
        <taxon>Mucoromycota</taxon>
        <taxon>Mortierellomycotina</taxon>
        <taxon>Mortierellomycetes</taxon>
        <taxon>Mortierellales</taxon>
        <taxon>Mortierellaceae</taxon>
        <taxon>Actinomortierella</taxon>
    </lineage>
</organism>
<evidence type="ECO:0000256" key="2">
    <source>
        <dbReference type="ARBA" id="ARBA00022692"/>
    </source>
</evidence>
<proteinExistence type="predicted"/>
<dbReference type="GO" id="GO:0000329">
    <property type="term" value="C:fungal-type vacuole membrane"/>
    <property type="evidence" value="ECO:0007669"/>
    <property type="project" value="TreeGrafter"/>
</dbReference>
<keyword evidence="3 6" id="KW-1133">Transmembrane helix</keyword>
<name>A0A9P6U3K1_9FUNG</name>
<evidence type="ECO:0000256" key="3">
    <source>
        <dbReference type="ARBA" id="ARBA00022989"/>
    </source>
</evidence>
<dbReference type="InterPro" id="IPR006603">
    <property type="entry name" value="PQ-loop_rpt"/>
</dbReference>
<dbReference type="Gene3D" id="1.20.1280.290">
    <property type="match status" value="1"/>
</dbReference>
<feature type="transmembrane region" description="Helical" evidence="6">
    <location>
        <begin position="287"/>
        <end position="307"/>
    </location>
</feature>
<evidence type="ECO:0000313" key="8">
    <source>
        <dbReference type="Proteomes" id="UP000807716"/>
    </source>
</evidence>
<feature type="transmembrane region" description="Helical" evidence="6">
    <location>
        <begin position="44"/>
        <end position="63"/>
    </location>
</feature>
<dbReference type="SMART" id="SM00679">
    <property type="entry name" value="CTNS"/>
    <property type="match status" value="1"/>
</dbReference>
<dbReference type="GO" id="GO:0015174">
    <property type="term" value="F:basic amino acid transmembrane transporter activity"/>
    <property type="evidence" value="ECO:0007669"/>
    <property type="project" value="TreeGrafter"/>
</dbReference>
<protein>
    <submittedName>
        <fullName evidence="7">Uncharacterized protein</fullName>
    </submittedName>
</protein>
<keyword evidence="4 6" id="KW-0472">Membrane</keyword>
<feature type="non-terminal residue" evidence="7">
    <location>
        <position position="435"/>
    </location>
</feature>
<comment type="caution">
    <text evidence="7">The sequence shown here is derived from an EMBL/GenBank/DDBJ whole genome shotgun (WGS) entry which is preliminary data.</text>
</comment>
<accession>A0A9P6U3K1</accession>
<evidence type="ECO:0000256" key="1">
    <source>
        <dbReference type="ARBA" id="ARBA00004141"/>
    </source>
</evidence>
<dbReference type="InterPro" id="IPR051415">
    <property type="entry name" value="LAAT-1"/>
</dbReference>
<sequence>YASIFAWLNAQIPQIIENFKLGSAGDLCNLLGCYLTNQLPFQKYLAIYFCVADIILFGQWIYYTRQHNRRKTLPNILIASLPEISEMGFPTSTSRPQTPPLRIETSVAAGAVIADEAFVPKRTRSTTITGASLRGGYLPMGGEDEDLEHGIMPSGGGGEQFEAVAPLMQRTRTRRATYTEEIAHRRSTSIVLFGLLFLTLRSTVPAGSSTGTSVASAGKMLMMAGRVMKRQDNYDGSSITGGDTPEAIDPAVHQLGRIFAWVCTIFYLTSRMPQLWKNYERKSVQGLSILMFFWAAMGNFTYALSILNSPAAVNPETSRQFLKEAVPYILGSSGTLMFDVSIFLQWLYYSKLRRRQHGRRHHHHHHRRRRSSRHLSQRQSRAQSRPETVCLSHPSSHLGTPRATAPGGYSMLVDQDDETFLSTHHGEMAVDARDL</sequence>
<dbReference type="EMBL" id="JAAAJB010000336">
    <property type="protein sequence ID" value="KAG0258129.1"/>
    <property type="molecule type" value="Genomic_DNA"/>
</dbReference>
<dbReference type="AlphaFoldDB" id="A0A9P6U3K1"/>
<gene>
    <name evidence="7" type="ORF">DFQ27_004799</name>
</gene>
<dbReference type="OrthoDB" id="8048523at2759"/>
<dbReference type="PANTHER" id="PTHR16201:SF34">
    <property type="entry name" value="LYSOSOMAL AMINO ACID TRANSPORTER 1"/>
    <property type="match status" value="1"/>
</dbReference>
<dbReference type="Proteomes" id="UP000807716">
    <property type="component" value="Unassembled WGS sequence"/>
</dbReference>
<evidence type="ECO:0000256" key="6">
    <source>
        <dbReference type="SAM" id="Phobius"/>
    </source>
</evidence>
<dbReference type="Pfam" id="PF04193">
    <property type="entry name" value="PQ-loop"/>
    <property type="match status" value="2"/>
</dbReference>
<reference evidence="7" key="1">
    <citation type="journal article" date="2020" name="Fungal Divers.">
        <title>Resolving the Mortierellaceae phylogeny through synthesis of multi-gene phylogenetics and phylogenomics.</title>
        <authorList>
            <person name="Vandepol N."/>
            <person name="Liber J."/>
            <person name="Desiro A."/>
            <person name="Na H."/>
            <person name="Kennedy M."/>
            <person name="Barry K."/>
            <person name="Grigoriev I.V."/>
            <person name="Miller A.N."/>
            <person name="O'Donnell K."/>
            <person name="Stajich J.E."/>
            <person name="Bonito G."/>
        </authorList>
    </citation>
    <scope>NUCLEOTIDE SEQUENCE</scope>
    <source>
        <strain evidence="7">BC1065</strain>
    </source>
</reference>